<dbReference type="EMBL" id="ML211141">
    <property type="protein sequence ID" value="TFK87726.1"/>
    <property type="molecule type" value="Genomic_DNA"/>
</dbReference>
<sequence length="80" mass="9277">MRSDVGLNEDVDTEHGLTRRALTVYQESVLQLFESKSFWDHGHTRYTVVIDPELVCVQDHALFHDRRHSFGYIEGATSRT</sequence>
<reference evidence="1 2" key="1">
    <citation type="journal article" date="2019" name="Nat. Ecol. Evol.">
        <title>Megaphylogeny resolves global patterns of mushroom evolution.</title>
        <authorList>
            <person name="Varga T."/>
            <person name="Krizsan K."/>
            <person name="Foldi C."/>
            <person name="Dima B."/>
            <person name="Sanchez-Garcia M."/>
            <person name="Sanchez-Ramirez S."/>
            <person name="Szollosi G.J."/>
            <person name="Szarkandi J.G."/>
            <person name="Papp V."/>
            <person name="Albert L."/>
            <person name="Andreopoulos W."/>
            <person name="Angelini C."/>
            <person name="Antonin V."/>
            <person name="Barry K.W."/>
            <person name="Bougher N.L."/>
            <person name="Buchanan P."/>
            <person name="Buyck B."/>
            <person name="Bense V."/>
            <person name="Catcheside P."/>
            <person name="Chovatia M."/>
            <person name="Cooper J."/>
            <person name="Damon W."/>
            <person name="Desjardin D."/>
            <person name="Finy P."/>
            <person name="Geml J."/>
            <person name="Haridas S."/>
            <person name="Hughes K."/>
            <person name="Justo A."/>
            <person name="Karasinski D."/>
            <person name="Kautmanova I."/>
            <person name="Kiss B."/>
            <person name="Kocsube S."/>
            <person name="Kotiranta H."/>
            <person name="LaButti K.M."/>
            <person name="Lechner B.E."/>
            <person name="Liimatainen K."/>
            <person name="Lipzen A."/>
            <person name="Lukacs Z."/>
            <person name="Mihaltcheva S."/>
            <person name="Morgado L.N."/>
            <person name="Niskanen T."/>
            <person name="Noordeloos M.E."/>
            <person name="Ohm R.A."/>
            <person name="Ortiz-Santana B."/>
            <person name="Ovrebo C."/>
            <person name="Racz N."/>
            <person name="Riley R."/>
            <person name="Savchenko A."/>
            <person name="Shiryaev A."/>
            <person name="Soop K."/>
            <person name="Spirin V."/>
            <person name="Szebenyi C."/>
            <person name="Tomsovsky M."/>
            <person name="Tulloss R.E."/>
            <person name="Uehling J."/>
            <person name="Grigoriev I.V."/>
            <person name="Vagvolgyi C."/>
            <person name="Papp T."/>
            <person name="Martin F.M."/>
            <person name="Miettinen O."/>
            <person name="Hibbett D.S."/>
            <person name="Nagy L.G."/>
        </authorList>
    </citation>
    <scope>NUCLEOTIDE SEQUENCE [LARGE SCALE GENOMIC DNA]</scope>
    <source>
        <strain evidence="1 2">HHB13444</strain>
    </source>
</reference>
<protein>
    <submittedName>
        <fullName evidence="1">Uncharacterized protein</fullName>
    </submittedName>
</protein>
<name>A0A5C3PDT0_9APHY</name>
<dbReference type="Proteomes" id="UP000308197">
    <property type="component" value="Unassembled WGS sequence"/>
</dbReference>
<organism evidence="1 2">
    <name type="scientific">Polyporus arcularius HHB13444</name>
    <dbReference type="NCBI Taxonomy" id="1314778"/>
    <lineage>
        <taxon>Eukaryota</taxon>
        <taxon>Fungi</taxon>
        <taxon>Dikarya</taxon>
        <taxon>Basidiomycota</taxon>
        <taxon>Agaricomycotina</taxon>
        <taxon>Agaricomycetes</taxon>
        <taxon>Polyporales</taxon>
        <taxon>Polyporaceae</taxon>
        <taxon>Polyporus</taxon>
    </lineage>
</organism>
<evidence type="ECO:0000313" key="2">
    <source>
        <dbReference type="Proteomes" id="UP000308197"/>
    </source>
</evidence>
<proteinExistence type="predicted"/>
<accession>A0A5C3PDT0</accession>
<dbReference type="AlphaFoldDB" id="A0A5C3PDT0"/>
<keyword evidence="2" id="KW-1185">Reference proteome</keyword>
<gene>
    <name evidence="1" type="ORF">K466DRAFT_99234</name>
</gene>
<evidence type="ECO:0000313" key="1">
    <source>
        <dbReference type="EMBL" id="TFK87726.1"/>
    </source>
</evidence>
<dbReference type="InParanoid" id="A0A5C3PDT0"/>